<organism evidence="2 3">
    <name type="scientific">Psittacicella hinzii</name>
    <dbReference type="NCBI Taxonomy" id="2028575"/>
    <lineage>
        <taxon>Bacteria</taxon>
        <taxon>Pseudomonadati</taxon>
        <taxon>Pseudomonadota</taxon>
        <taxon>Gammaproteobacteria</taxon>
        <taxon>Pasteurellales</taxon>
        <taxon>Psittacicellaceae</taxon>
        <taxon>Psittacicella</taxon>
    </lineage>
</organism>
<keyword evidence="1" id="KW-1133">Transmembrane helix</keyword>
<proteinExistence type="predicted"/>
<sequence>MALSDYIPGFIVTLCLYIPAVLCHYYYRRFNLFSAWMTVFRLIIDIATVVLLIYFGFFIFFSLDNIPMLLMYALGFITIVFFYFDTKL</sequence>
<reference evidence="2 3" key="1">
    <citation type="submission" date="2017-08" db="EMBL/GenBank/DDBJ databases">
        <title>Reclassification of Bisgaard taxon 37 and 44.</title>
        <authorList>
            <person name="Christensen H."/>
        </authorList>
    </citation>
    <scope>NUCLEOTIDE SEQUENCE [LARGE SCALE GENOMIC DNA]</scope>
    <source>
        <strain evidence="2 3">111</strain>
    </source>
</reference>
<dbReference type="Proteomes" id="UP000265916">
    <property type="component" value="Unassembled WGS sequence"/>
</dbReference>
<evidence type="ECO:0000313" key="3">
    <source>
        <dbReference type="Proteomes" id="UP000265916"/>
    </source>
</evidence>
<feature type="transmembrane region" description="Helical" evidence="1">
    <location>
        <begin position="6"/>
        <end position="27"/>
    </location>
</feature>
<dbReference type="RefSeq" id="WP_119530955.1">
    <property type="nucleotide sequence ID" value="NZ_JBHSSP010000045.1"/>
</dbReference>
<comment type="caution">
    <text evidence="2">The sequence shown here is derived from an EMBL/GenBank/DDBJ whole genome shotgun (WGS) entry which is preliminary data.</text>
</comment>
<protein>
    <submittedName>
        <fullName evidence="2">Uncharacterized protein</fullName>
    </submittedName>
</protein>
<gene>
    <name evidence="2" type="ORF">CKF58_03320</name>
</gene>
<keyword evidence="1" id="KW-0812">Transmembrane</keyword>
<evidence type="ECO:0000256" key="1">
    <source>
        <dbReference type="SAM" id="Phobius"/>
    </source>
</evidence>
<name>A0A3A1YPD6_9GAMM</name>
<feature type="transmembrane region" description="Helical" evidence="1">
    <location>
        <begin position="66"/>
        <end position="84"/>
    </location>
</feature>
<dbReference type="EMBL" id="NRJG01000052">
    <property type="protein sequence ID" value="RIY38820.1"/>
    <property type="molecule type" value="Genomic_DNA"/>
</dbReference>
<dbReference type="AlphaFoldDB" id="A0A3A1YPD6"/>
<accession>A0A3A1YPD6</accession>
<feature type="transmembrane region" description="Helical" evidence="1">
    <location>
        <begin position="39"/>
        <end position="60"/>
    </location>
</feature>
<keyword evidence="1" id="KW-0472">Membrane</keyword>
<keyword evidence="3" id="KW-1185">Reference proteome</keyword>
<evidence type="ECO:0000313" key="2">
    <source>
        <dbReference type="EMBL" id="RIY38820.1"/>
    </source>
</evidence>